<protein>
    <submittedName>
        <fullName evidence="1">Uncharacterized protein</fullName>
    </submittedName>
</protein>
<name>A0ABV2RDM5_9CAUL</name>
<sequence length="46" mass="5158">MENMYRTHKEPAWGWIGALLEARRLSRPVATKPAAAPKLRPGRVAC</sequence>
<keyword evidence="2" id="KW-1185">Reference proteome</keyword>
<proteinExistence type="predicted"/>
<evidence type="ECO:0000313" key="1">
    <source>
        <dbReference type="EMBL" id="MET4684103.1"/>
    </source>
</evidence>
<evidence type="ECO:0000313" key="2">
    <source>
        <dbReference type="Proteomes" id="UP001549313"/>
    </source>
</evidence>
<organism evidence="1 2">
    <name type="scientific">Brevundimonas faecalis</name>
    <dbReference type="NCBI Taxonomy" id="947378"/>
    <lineage>
        <taxon>Bacteria</taxon>
        <taxon>Pseudomonadati</taxon>
        <taxon>Pseudomonadota</taxon>
        <taxon>Alphaproteobacteria</taxon>
        <taxon>Caulobacterales</taxon>
        <taxon>Caulobacteraceae</taxon>
        <taxon>Brevundimonas</taxon>
    </lineage>
</organism>
<gene>
    <name evidence="1" type="ORF">ABIE19_002033</name>
</gene>
<accession>A0ABV2RDM5</accession>
<dbReference type="Proteomes" id="UP001549313">
    <property type="component" value="Unassembled WGS sequence"/>
</dbReference>
<reference evidence="1 2" key="1">
    <citation type="submission" date="2024-06" db="EMBL/GenBank/DDBJ databases">
        <title>Sorghum-associated microbial communities from plants grown in Nebraska, USA.</title>
        <authorList>
            <person name="Schachtman D."/>
        </authorList>
    </citation>
    <scope>NUCLEOTIDE SEQUENCE [LARGE SCALE GENOMIC DNA]</scope>
    <source>
        <strain evidence="1 2">2814</strain>
    </source>
</reference>
<comment type="caution">
    <text evidence="1">The sequence shown here is derived from an EMBL/GenBank/DDBJ whole genome shotgun (WGS) entry which is preliminary data.</text>
</comment>
<dbReference type="RefSeq" id="WP_354089057.1">
    <property type="nucleotide sequence ID" value="NZ_JBEPTF010000002.1"/>
</dbReference>
<dbReference type="EMBL" id="JBEPTF010000002">
    <property type="protein sequence ID" value="MET4684103.1"/>
    <property type="molecule type" value="Genomic_DNA"/>
</dbReference>